<accession>A0ABW5G6B6</accession>
<protein>
    <submittedName>
        <fullName evidence="11">Acyl-CoA dehydrogenase family protein</fullName>
        <ecNumber evidence="11">1.-.-.-</ecNumber>
    </submittedName>
</protein>
<dbReference type="PANTHER" id="PTHR43884:SF20">
    <property type="entry name" value="ACYL-COA DEHYDROGENASE FADE28"/>
    <property type="match status" value="1"/>
</dbReference>
<dbReference type="Gene3D" id="2.40.110.10">
    <property type="entry name" value="Butyryl-CoA Dehydrogenase, subunit A, domain 2"/>
    <property type="match status" value="1"/>
</dbReference>
<evidence type="ECO:0000256" key="5">
    <source>
        <dbReference type="ARBA" id="ARBA00023002"/>
    </source>
</evidence>
<feature type="domain" description="Acyl-CoA dehydrogenase/oxidase N-terminal" evidence="10">
    <location>
        <begin position="6"/>
        <end position="118"/>
    </location>
</feature>
<dbReference type="InterPro" id="IPR036250">
    <property type="entry name" value="AcylCo_DH-like_C"/>
</dbReference>
<keyword evidence="4 6" id="KW-0274">FAD</keyword>
<dbReference type="InterPro" id="IPR037069">
    <property type="entry name" value="AcylCoA_DH/ox_N_sf"/>
</dbReference>
<evidence type="ECO:0000256" key="4">
    <source>
        <dbReference type="ARBA" id="ARBA00022827"/>
    </source>
</evidence>
<dbReference type="PANTHER" id="PTHR43884">
    <property type="entry name" value="ACYL-COA DEHYDROGENASE"/>
    <property type="match status" value="1"/>
</dbReference>
<dbReference type="InterPro" id="IPR009075">
    <property type="entry name" value="AcylCo_DH/oxidase_C"/>
</dbReference>
<dbReference type="Pfam" id="PF02770">
    <property type="entry name" value="Acyl-CoA_dh_M"/>
    <property type="match status" value="1"/>
</dbReference>
<organism evidence="11 12">
    <name type="scientific">Amycolatopsis pigmentata</name>
    <dbReference type="NCBI Taxonomy" id="450801"/>
    <lineage>
        <taxon>Bacteria</taxon>
        <taxon>Bacillati</taxon>
        <taxon>Actinomycetota</taxon>
        <taxon>Actinomycetes</taxon>
        <taxon>Pseudonocardiales</taxon>
        <taxon>Pseudonocardiaceae</taxon>
        <taxon>Amycolatopsis</taxon>
    </lineage>
</organism>
<dbReference type="InterPro" id="IPR046373">
    <property type="entry name" value="Acyl-CoA_Oxase/DH_mid-dom_sf"/>
</dbReference>
<dbReference type="SUPFAM" id="SSF56645">
    <property type="entry name" value="Acyl-CoA dehydrogenase NM domain-like"/>
    <property type="match status" value="1"/>
</dbReference>
<evidence type="ECO:0000256" key="1">
    <source>
        <dbReference type="ARBA" id="ARBA00001974"/>
    </source>
</evidence>
<evidence type="ECO:0000256" key="2">
    <source>
        <dbReference type="ARBA" id="ARBA00009347"/>
    </source>
</evidence>
<evidence type="ECO:0000313" key="11">
    <source>
        <dbReference type="EMBL" id="MFD2422641.1"/>
    </source>
</evidence>
<name>A0ABW5G6B6_9PSEU</name>
<keyword evidence="5 6" id="KW-0560">Oxidoreductase</keyword>
<dbReference type="RefSeq" id="WP_378271821.1">
    <property type="nucleotide sequence ID" value="NZ_JBHUKR010000029.1"/>
</dbReference>
<dbReference type="Pfam" id="PF00441">
    <property type="entry name" value="Acyl-CoA_dh_1"/>
    <property type="match status" value="1"/>
</dbReference>
<keyword evidence="12" id="KW-1185">Reference proteome</keyword>
<evidence type="ECO:0000256" key="6">
    <source>
        <dbReference type="RuleBase" id="RU362125"/>
    </source>
</evidence>
<feature type="region of interest" description="Disordered" evidence="7">
    <location>
        <begin position="126"/>
        <end position="146"/>
    </location>
</feature>
<feature type="domain" description="Acyl-CoA oxidase/dehydrogenase middle" evidence="9">
    <location>
        <begin position="123"/>
        <end position="209"/>
    </location>
</feature>
<dbReference type="CDD" id="cd00567">
    <property type="entry name" value="ACAD"/>
    <property type="match status" value="1"/>
</dbReference>
<evidence type="ECO:0000259" key="10">
    <source>
        <dbReference type="Pfam" id="PF02771"/>
    </source>
</evidence>
<proteinExistence type="inferred from homology"/>
<evidence type="ECO:0000259" key="9">
    <source>
        <dbReference type="Pfam" id="PF02770"/>
    </source>
</evidence>
<comment type="similarity">
    <text evidence="2 6">Belongs to the acyl-CoA dehydrogenase family.</text>
</comment>
<comment type="caution">
    <text evidence="11">The sequence shown here is derived from an EMBL/GenBank/DDBJ whole genome shotgun (WGS) entry which is preliminary data.</text>
</comment>
<dbReference type="GO" id="GO:0016491">
    <property type="term" value="F:oxidoreductase activity"/>
    <property type="evidence" value="ECO:0007669"/>
    <property type="project" value="UniProtKB-KW"/>
</dbReference>
<dbReference type="Gene3D" id="1.10.540.10">
    <property type="entry name" value="Acyl-CoA dehydrogenase/oxidase, N-terminal domain"/>
    <property type="match status" value="1"/>
</dbReference>
<dbReference type="Gene3D" id="1.20.140.10">
    <property type="entry name" value="Butyryl-CoA Dehydrogenase, subunit A, domain 3"/>
    <property type="match status" value="1"/>
</dbReference>
<keyword evidence="3 6" id="KW-0285">Flavoprotein</keyword>
<reference evidence="12" key="1">
    <citation type="journal article" date="2019" name="Int. J. Syst. Evol. Microbiol.">
        <title>The Global Catalogue of Microorganisms (GCM) 10K type strain sequencing project: providing services to taxonomists for standard genome sequencing and annotation.</title>
        <authorList>
            <consortium name="The Broad Institute Genomics Platform"/>
            <consortium name="The Broad Institute Genome Sequencing Center for Infectious Disease"/>
            <person name="Wu L."/>
            <person name="Ma J."/>
        </authorList>
    </citation>
    <scope>NUCLEOTIDE SEQUENCE [LARGE SCALE GENOMIC DNA]</scope>
    <source>
        <strain evidence="12">CGMCC 4.7645</strain>
    </source>
</reference>
<dbReference type="Pfam" id="PF02771">
    <property type="entry name" value="Acyl-CoA_dh_N"/>
    <property type="match status" value="1"/>
</dbReference>
<gene>
    <name evidence="11" type="ORF">ACFSXZ_40595</name>
</gene>
<dbReference type="EMBL" id="JBHUKR010000029">
    <property type="protein sequence ID" value="MFD2422641.1"/>
    <property type="molecule type" value="Genomic_DNA"/>
</dbReference>
<comment type="cofactor">
    <cofactor evidence="1 6">
        <name>FAD</name>
        <dbReference type="ChEBI" id="CHEBI:57692"/>
    </cofactor>
</comment>
<evidence type="ECO:0000256" key="7">
    <source>
        <dbReference type="SAM" id="MobiDB-lite"/>
    </source>
</evidence>
<evidence type="ECO:0000313" key="12">
    <source>
        <dbReference type="Proteomes" id="UP001597417"/>
    </source>
</evidence>
<dbReference type="Proteomes" id="UP001597417">
    <property type="component" value="Unassembled WGS sequence"/>
</dbReference>
<dbReference type="InterPro" id="IPR009100">
    <property type="entry name" value="AcylCoA_DH/oxidase_NM_dom_sf"/>
</dbReference>
<sequence>MGLTDTAEQAALAATVRQLVSTHSPMRRVRQVLDGDTAFDPDLWRRLADLGLPGITIPEAYGGAGGSLADLAPALRELGRGLVPSPLVGSGVLAAHALLSLDEEPLKKKLLPQIATGELLGTLAVSEPGSDGWTDRRPSTTAAGRPEGTVLNGTKHAVLNAAQTDLFLVHAHDGERNGIFLVRHDAPGIVVTPEPKLDRTTATGTISFNRTPAERVSGDADAALDRVTDLAGIALACMQSAAMKKALDLTADYAKVRYSFGQPIGSYQGVKHKLADIYTDWCLVDAATRRAVEAADSGEPDASACAAAARLLASPAYVKAARQMMMLHGGIGFTWEHDAHLFYKNAVSDSILLGDPGFQRRRLARLLAV</sequence>
<evidence type="ECO:0000256" key="3">
    <source>
        <dbReference type="ARBA" id="ARBA00022630"/>
    </source>
</evidence>
<evidence type="ECO:0000259" key="8">
    <source>
        <dbReference type="Pfam" id="PF00441"/>
    </source>
</evidence>
<dbReference type="InterPro" id="IPR006091">
    <property type="entry name" value="Acyl-CoA_Oxase/DH_mid-dom"/>
</dbReference>
<dbReference type="SUPFAM" id="SSF47203">
    <property type="entry name" value="Acyl-CoA dehydrogenase C-terminal domain-like"/>
    <property type="match status" value="1"/>
</dbReference>
<feature type="domain" description="Acyl-CoA dehydrogenase/oxidase C-terminal" evidence="8">
    <location>
        <begin position="233"/>
        <end position="365"/>
    </location>
</feature>
<dbReference type="EC" id="1.-.-.-" evidence="11"/>
<dbReference type="InterPro" id="IPR013786">
    <property type="entry name" value="AcylCoA_DH/ox_N"/>
</dbReference>